<feature type="binding site" evidence="5">
    <location>
        <position position="206"/>
    </location>
    <ligand>
        <name>adenosylcob(III)alamin</name>
        <dbReference type="ChEBI" id="CHEBI:18408"/>
    </ligand>
</feature>
<comment type="subcellular location">
    <subcellularLocation>
        <location evidence="5">Bacterial microcompartment</location>
    </subcellularLocation>
</comment>
<dbReference type="GO" id="GO:0006520">
    <property type="term" value="P:amino acid metabolic process"/>
    <property type="evidence" value="ECO:0007669"/>
    <property type="project" value="InterPro"/>
</dbReference>
<dbReference type="EMBL" id="FMUX01000004">
    <property type="protein sequence ID" value="SCY10458.1"/>
    <property type="molecule type" value="Genomic_DNA"/>
</dbReference>
<feature type="binding site" evidence="5">
    <location>
        <position position="227"/>
    </location>
    <ligand>
        <name>adenosylcob(III)alamin</name>
        <dbReference type="ChEBI" id="CHEBI:18408"/>
    </ligand>
</feature>
<keyword evidence="3 5" id="KW-0170">Cobalt</keyword>
<dbReference type="PIRSF" id="PIRSF018982">
    <property type="entry name" value="EutC"/>
    <property type="match status" value="1"/>
</dbReference>
<comment type="cofactor">
    <cofactor evidence="5">
        <name>adenosylcob(III)alamin</name>
        <dbReference type="ChEBI" id="CHEBI:18408"/>
    </cofactor>
    <text evidence="5">Binds between the large and small subunits.</text>
</comment>
<dbReference type="GO" id="GO:0046336">
    <property type="term" value="P:ethanolamine catabolic process"/>
    <property type="evidence" value="ECO:0007669"/>
    <property type="project" value="UniProtKB-UniRule"/>
</dbReference>
<dbReference type="STRING" id="419481.SAMN05216233_10424"/>
<dbReference type="AlphaFoldDB" id="A0A1G5D7E9"/>
<gene>
    <name evidence="5" type="primary">eutC</name>
    <name evidence="6" type="ORF">SAMN05216233_10424</name>
</gene>
<proteinExistence type="inferred from homology"/>
<dbReference type="Gene3D" id="3.40.50.11240">
    <property type="entry name" value="Ethanolamine ammonia-lyase light chain (EutC)"/>
    <property type="match status" value="1"/>
</dbReference>
<keyword evidence="2 5" id="KW-0456">Lyase</keyword>
<organism evidence="6 7">
    <name type="scientific">Desulfoluna spongiiphila</name>
    <dbReference type="NCBI Taxonomy" id="419481"/>
    <lineage>
        <taxon>Bacteria</taxon>
        <taxon>Pseudomonadati</taxon>
        <taxon>Thermodesulfobacteriota</taxon>
        <taxon>Desulfobacteria</taxon>
        <taxon>Desulfobacterales</taxon>
        <taxon>Desulfolunaceae</taxon>
        <taxon>Desulfoluna</taxon>
    </lineage>
</organism>
<evidence type="ECO:0000256" key="1">
    <source>
        <dbReference type="ARBA" id="ARBA00022628"/>
    </source>
</evidence>
<sequence length="297" mass="31028">MNEQELIQSVIGKLVAQGVIQGAPAAQTGGPVPAASTASGLAAGEPVTLPPLDEVKVDNPKNMAALEAMRKTTPARILMGRCGARQKTHSFLHFQADHAAAVDAVFLDVSDECLAENGLFGVQTVVKDKDEYLMKPELGKRLSEGAKKTLSERCDRGVQVQIVVVDGLSSTAIEANIADTVPALVQGLKAEGLSVGTPFFIKYGRVGVMDEVGALLGCDVVVELVGERPGLITAESMSAYMVYKAGEKTVEADRTIISNIHRGGTPPAEAGAHMATVVKQMLAHKASGVALSEAMKG</sequence>
<evidence type="ECO:0000256" key="4">
    <source>
        <dbReference type="ARBA" id="ARBA00024446"/>
    </source>
</evidence>
<comment type="function">
    <text evidence="5">Catalyzes the deamination of various vicinal amino-alcohols to oxo compounds. Allows this organism to utilize ethanolamine as the sole source of nitrogen and carbon in the presence of external vitamin B12.</text>
</comment>
<keyword evidence="1 5" id="KW-0846">Cobalamin</keyword>
<keyword evidence="4 5" id="KW-1283">Bacterial microcompartment</keyword>
<comment type="similarity">
    <text evidence="5">Belongs to the EutC family.</text>
</comment>
<evidence type="ECO:0000313" key="6">
    <source>
        <dbReference type="EMBL" id="SCY10458.1"/>
    </source>
</evidence>
<dbReference type="InterPro" id="IPR042255">
    <property type="entry name" value="EutC_N"/>
</dbReference>
<dbReference type="GO" id="GO:0031419">
    <property type="term" value="F:cobalamin binding"/>
    <property type="evidence" value="ECO:0007669"/>
    <property type="project" value="UniProtKB-UniRule"/>
</dbReference>
<dbReference type="PANTHER" id="PTHR39330">
    <property type="entry name" value="ETHANOLAMINE AMMONIA-LYASE LIGHT CHAIN"/>
    <property type="match status" value="1"/>
</dbReference>
<protein>
    <recommendedName>
        <fullName evidence="5">Ethanolamine ammonia-lyase small subunit</fullName>
        <shortName evidence="5">EAL small subunit</shortName>
        <ecNumber evidence="5">4.3.1.7</ecNumber>
    </recommendedName>
</protein>
<comment type="caution">
    <text evidence="5">Lacks conserved residue(s) required for the propagation of feature annotation.</text>
</comment>
<reference evidence="6 7" key="1">
    <citation type="submission" date="2016-10" db="EMBL/GenBank/DDBJ databases">
        <authorList>
            <person name="de Groot N.N."/>
        </authorList>
    </citation>
    <scope>NUCLEOTIDE SEQUENCE [LARGE SCALE GENOMIC DNA]</scope>
    <source>
        <strain evidence="6 7">AA1</strain>
    </source>
</reference>
<dbReference type="UniPathway" id="UPA00560"/>
<dbReference type="InterPro" id="IPR042251">
    <property type="entry name" value="EutC_C"/>
</dbReference>
<comment type="subunit">
    <text evidence="5">The basic unit is a heterodimer which dimerizes to form tetramers. The heterotetramers trimerize; 6 large subunits form a core ring with 6 small subunits projecting outwards.</text>
</comment>
<dbReference type="NCBIfam" id="NF003971">
    <property type="entry name" value="PRK05465.1"/>
    <property type="match status" value="1"/>
</dbReference>
<dbReference type="PANTHER" id="PTHR39330:SF1">
    <property type="entry name" value="ETHANOLAMINE AMMONIA-LYASE SMALL SUBUNIT"/>
    <property type="match status" value="1"/>
</dbReference>
<dbReference type="GO" id="GO:0009350">
    <property type="term" value="C:ethanolamine ammonia-lyase complex"/>
    <property type="evidence" value="ECO:0007669"/>
    <property type="project" value="UniProtKB-UniRule"/>
</dbReference>
<dbReference type="Pfam" id="PF05985">
    <property type="entry name" value="EutC"/>
    <property type="match status" value="1"/>
</dbReference>
<comment type="catalytic activity">
    <reaction evidence="5">
        <text>ethanolamine = acetaldehyde + NH4(+)</text>
        <dbReference type="Rhea" id="RHEA:15313"/>
        <dbReference type="ChEBI" id="CHEBI:15343"/>
        <dbReference type="ChEBI" id="CHEBI:28938"/>
        <dbReference type="ChEBI" id="CHEBI:57603"/>
        <dbReference type="EC" id="4.3.1.7"/>
    </reaction>
</comment>
<dbReference type="GO" id="GO:0031471">
    <property type="term" value="C:ethanolamine degradation polyhedral organelle"/>
    <property type="evidence" value="ECO:0007669"/>
    <property type="project" value="UniProtKB-UniRule"/>
</dbReference>
<evidence type="ECO:0000256" key="5">
    <source>
        <dbReference type="HAMAP-Rule" id="MF_00601"/>
    </source>
</evidence>
<dbReference type="EC" id="4.3.1.7" evidence="5"/>
<dbReference type="GO" id="GO:0008851">
    <property type="term" value="F:ethanolamine ammonia-lyase activity"/>
    <property type="evidence" value="ECO:0007669"/>
    <property type="project" value="UniProtKB-UniRule"/>
</dbReference>
<evidence type="ECO:0000256" key="2">
    <source>
        <dbReference type="ARBA" id="ARBA00023239"/>
    </source>
</evidence>
<dbReference type="RefSeq" id="WP_092209697.1">
    <property type="nucleotide sequence ID" value="NZ_FMUX01000004.1"/>
</dbReference>
<keyword evidence="7" id="KW-1185">Reference proteome</keyword>
<name>A0A1G5D7E9_9BACT</name>
<dbReference type="Gene3D" id="1.10.30.40">
    <property type="entry name" value="Ethanolamine ammonia-lyase light chain (EutC), N-terminal domain"/>
    <property type="match status" value="1"/>
</dbReference>
<evidence type="ECO:0000256" key="3">
    <source>
        <dbReference type="ARBA" id="ARBA00023285"/>
    </source>
</evidence>
<comment type="pathway">
    <text evidence="5">Amine and polyamine degradation; ethanolamine degradation.</text>
</comment>
<dbReference type="HAMAP" id="MF_00601">
    <property type="entry name" value="EutC"/>
    <property type="match status" value="1"/>
</dbReference>
<dbReference type="InterPro" id="IPR009246">
    <property type="entry name" value="EutC"/>
</dbReference>
<dbReference type="OrthoDB" id="114248at2"/>
<evidence type="ECO:0000313" key="7">
    <source>
        <dbReference type="Proteomes" id="UP000198870"/>
    </source>
</evidence>
<dbReference type="Proteomes" id="UP000198870">
    <property type="component" value="Unassembled WGS sequence"/>
</dbReference>
<accession>A0A1G5D7E9</accession>